<dbReference type="InterPro" id="IPR050596">
    <property type="entry name" value="AspAT/PAT-like"/>
</dbReference>
<reference evidence="8 9" key="1">
    <citation type="submission" date="2017-02" db="EMBL/GenBank/DDBJ databases">
        <title>Legionella quilivanii strain from human: case report and whole genome sequencing analysis.</title>
        <authorList>
            <person name="Lalancette C."/>
            <person name="Leduc J.-M."/>
            <person name="Levesque S."/>
            <person name="Fournier E."/>
            <person name="Saoud J."/>
            <person name="Faucher S.P."/>
            <person name="Bernard K."/>
            <person name="Martineau C."/>
            <person name="Longtin J."/>
        </authorList>
    </citation>
    <scope>NUCLEOTIDE SEQUENCE [LARGE SCALE GENOMIC DNA]</scope>
    <source>
        <strain evidence="8 9">ID143958</strain>
    </source>
</reference>
<evidence type="ECO:0000256" key="3">
    <source>
        <dbReference type="ARBA" id="ARBA00022576"/>
    </source>
</evidence>
<evidence type="ECO:0000313" key="8">
    <source>
        <dbReference type="EMBL" id="RAP34456.1"/>
    </source>
</evidence>
<gene>
    <name evidence="8" type="ORF">B1207_15765</name>
</gene>
<proteinExistence type="inferred from homology"/>
<accession>A0A364LFJ4</accession>
<evidence type="ECO:0000256" key="6">
    <source>
        <dbReference type="RuleBase" id="RU000481"/>
    </source>
</evidence>
<evidence type="ECO:0000256" key="5">
    <source>
        <dbReference type="ARBA" id="ARBA00022898"/>
    </source>
</evidence>
<feature type="domain" description="Aminotransferase class I/classII large" evidence="7">
    <location>
        <begin position="74"/>
        <end position="437"/>
    </location>
</feature>
<sequence length="513" mass="58893">MLTPNGLHANKIDRVMLLALWANTLAEEEQKSRVIFAGVGKPTYPINVQTIRSFLGYWQKLENLAENERFDIDNTDGEHAIDYGDPRGDKGPRELMAQTMSAWYEADISPDNVLFTVGGIGALRIMFETLNTHYEEYPGYRIITPFPHYSAYASNELHRLHPIHVMKEKGYHINAQALEDSIQEALFLAEDDHGWPKAVLFCNPSNPLGTMIPEEELAKIAEVLRRYPDLFIIFDEAYTEMSFVKIPSFLKIAPDLKKRIMIMRSATKALSAAGERMAVILVFDEFVMNEMLNKNINYFLHAPRSAQLAYAETMAHFDEKEREDLVLFYKKKVDYVLMRLKEMGAEMPDPDYQVEATFYALGDFSDLFGLDLPAQSARALQRTGKVNSGEELAYYLLFEDKIMIAPLSYYGLEKDCPFMRITCSASERDLKELMDRLEQRLFSARKRKYQSLLENIDSNLEAVRHIELHLYETIRSKINVLSNEAETCLSLKAKNQSLNKIQSIINNLLDIES</sequence>
<dbReference type="PANTHER" id="PTHR46383:SF1">
    <property type="entry name" value="ASPARTATE AMINOTRANSFERASE"/>
    <property type="match status" value="1"/>
</dbReference>
<protein>
    <recommendedName>
        <fullName evidence="6">Aminotransferase</fullName>
        <ecNumber evidence="6">2.6.1.-</ecNumber>
    </recommendedName>
</protein>
<comment type="similarity">
    <text evidence="2 6">Belongs to the class-I pyridoxal-phosphate-dependent aminotransferase family.</text>
</comment>
<dbReference type="InterPro" id="IPR004838">
    <property type="entry name" value="NHTrfase_class1_PyrdxlP-BS"/>
</dbReference>
<evidence type="ECO:0000256" key="4">
    <source>
        <dbReference type="ARBA" id="ARBA00022679"/>
    </source>
</evidence>
<keyword evidence="4 6" id="KW-0808">Transferase</keyword>
<evidence type="ECO:0000313" key="9">
    <source>
        <dbReference type="Proteomes" id="UP000249458"/>
    </source>
</evidence>
<dbReference type="Proteomes" id="UP000249458">
    <property type="component" value="Unassembled WGS sequence"/>
</dbReference>
<keyword evidence="5" id="KW-0663">Pyridoxal phosphate</keyword>
<dbReference type="Pfam" id="PF00155">
    <property type="entry name" value="Aminotran_1_2"/>
    <property type="match status" value="1"/>
</dbReference>
<dbReference type="InterPro" id="IPR015421">
    <property type="entry name" value="PyrdxlP-dep_Trfase_major"/>
</dbReference>
<evidence type="ECO:0000259" key="7">
    <source>
        <dbReference type="Pfam" id="PF00155"/>
    </source>
</evidence>
<dbReference type="PROSITE" id="PS00105">
    <property type="entry name" value="AA_TRANSFER_CLASS_1"/>
    <property type="match status" value="1"/>
</dbReference>
<name>A0A364LFJ4_9GAMM</name>
<dbReference type="SUPFAM" id="SSF53383">
    <property type="entry name" value="PLP-dependent transferases"/>
    <property type="match status" value="1"/>
</dbReference>
<dbReference type="PANTHER" id="PTHR46383">
    <property type="entry name" value="ASPARTATE AMINOTRANSFERASE"/>
    <property type="match status" value="1"/>
</dbReference>
<dbReference type="InterPro" id="IPR015424">
    <property type="entry name" value="PyrdxlP-dep_Trfase"/>
</dbReference>
<dbReference type="GO" id="GO:0006520">
    <property type="term" value="P:amino acid metabolic process"/>
    <property type="evidence" value="ECO:0007669"/>
    <property type="project" value="InterPro"/>
</dbReference>
<dbReference type="AlphaFoldDB" id="A0A364LFJ4"/>
<comment type="cofactor">
    <cofactor evidence="1 6">
        <name>pyridoxal 5'-phosphate</name>
        <dbReference type="ChEBI" id="CHEBI:597326"/>
    </cofactor>
</comment>
<evidence type="ECO:0000256" key="1">
    <source>
        <dbReference type="ARBA" id="ARBA00001933"/>
    </source>
</evidence>
<dbReference type="InterPro" id="IPR004839">
    <property type="entry name" value="Aminotransferase_I/II_large"/>
</dbReference>
<dbReference type="CDD" id="cd00609">
    <property type="entry name" value="AAT_like"/>
    <property type="match status" value="1"/>
</dbReference>
<organism evidence="8 9">
    <name type="scientific">Legionella quinlivanii</name>
    <dbReference type="NCBI Taxonomy" id="45073"/>
    <lineage>
        <taxon>Bacteria</taxon>
        <taxon>Pseudomonadati</taxon>
        <taxon>Pseudomonadota</taxon>
        <taxon>Gammaproteobacteria</taxon>
        <taxon>Legionellales</taxon>
        <taxon>Legionellaceae</taxon>
        <taxon>Legionella</taxon>
    </lineage>
</organism>
<dbReference type="EMBL" id="MVJN01000017">
    <property type="protein sequence ID" value="RAP34456.1"/>
    <property type="molecule type" value="Genomic_DNA"/>
</dbReference>
<dbReference type="GO" id="GO:0030170">
    <property type="term" value="F:pyridoxal phosphate binding"/>
    <property type="evidence" value="ECO:0007669"/>
    <property type="project" value="InterPro"/>
</dbReference>
<dbReference type="InterPro" id="IPR015422">
    <property type="entry name" value="PyrdxlP-dep_Trfase_small"/>
</dbReference>
<dbReference type="EC" id="2.6.1.-" evidence="6"/>
<dbReference type="Gene3D" id="3.90.1150.10">
    <property type="entry name" value="Aspartate Aminotransferase, domain 1"/>
    <property type="match status" value="1"/>
</dbReference>
<keyword evidence="3 6" id="KW-0032">Aminotransferase</keyword>
<dbReference type="Gene3D" id="3.40.640.10">
    <property type="entry name" value="Type I PLP-dependent aspartate aminotransferase-like (Major domain)"/>
    <property type="match status" value="1"/>
</dbReference>
<dbReference type="GO" id="GO:0008483">
    <property type="term" value="F:transaminase activity"/>
    <property type="evidence" value="ECO:0007669"/>
    <property type="project" value="UniProtKB-KW"/>
</dbReference>
<evidence type="ECO:0000256" key="2">
    <source>
        <dbReference type="ARBA" id="ARBA00007441"/>
    </source>
</evidence>
<comment type="caution">
    <text evidence="8">The sequence shown here is derived from an EMBL/GenBank/DDBJ whole genome shotgun (WGS) entry which is preliminary data.</text>
</comment>